<accession>A0ABP0ZTB9</accession>
<gene>
    <name evidence="2" type="ORF">LODBEIA_P56080</name>
</gene>
<comment type="similarity">
    <text evidence="1">Belongs to the actin family.</text>
</comment>
<keyword evidence="3" id="KW-1185">Reference proteome</keyword>
<sequence length="449" mass="49788">MSESTLYNQPVVVDNGSGNLKAGFAGEEKPKTYASAIVGRPKYQKLMAGSLIPSSTSLRADTTTASATRATTTSSSSITTRTTASVAGSFSSDSDVFLGDAAQNNRGLLRLNYPIEHGIVNKWSDMELLWEHMFTQDLKVHAEEHPLLITEAPLNPRSNRDKMCQVMFEKFNVPCMYISIQAVLALYASGRTTGVVIDSGDGVTHVVPVYEGFSLSPSIKRMDVAGRDITSHLSFNIRRMSGVALQSSSELEVVRMMKESCCFISKDPKRDEKLYRAYYMRRGASSSNGEMFSSYKLPDGHEVNLGVERFRAPEILFNPQLIGNESPGIHELTSLAIAKTDLDLRPTLYHNILLSGGNTLLKNFGDRLLKELKDAQDQTRDASTSIWNKSITDDTYNTKMKVKIFAPPERKYSTWIGGSILAGLSTFKKMWVTSEEYKDNPELVHTKCL</sequence>
<dbReference type="Gene3D" id="3.30.420.40">
    <property type="match status" value="2"/>
</dbReference>
<dbReference type="PROSITE" id="PS01132">
    <property type="entry name" value="ACTINS_ACT_LIKE"/>
    <property type="match status" value="1"/>
</dbReference>
<dbReference type="SMART" id="SM00268">
    <property type="entry name" value="ACTIN"/>
    <property type="match status" value="1"/>
</dbReference>
<reference evidence="2 3" key="1">
    <citation type="submission" date="2024-03" db="EMBL/GenBank/DDBJ databases">
        <authorList>
            <person name="Brejova B."/>
        </authorList>
    </citation>
    <scope>NUCLEOTIDE SEQUENCE [LARGE SCALE GENOMIC DNA]</scope>
    <source>
        <strain evidence="2 3">CBS 14171</strain>
    </source>
</reference>
<evidence type="ECO:0000313" key="3">
    <source>
        <dbReference type="Proteomes" id="UP001497383"/>
    </source>
</evidence>
<evidence type="ECO:0000256" key="1">
    <source>
        <dbReference type="RuleBase" id="RU000487"/>
    </source>
</evidence>
<organism evidence="2 3">
    <name type="scientific">Lodderomyces beijingensis</name>
    <dbReference type="NCBI Taxonomy" id="1775926"/>
    <lineage>
        <taxon>Eukaryota</taxon>
        <taxon>Fungi</taxon>
        <taxon>Dikarya</taxon>
        <taxon>Ascomycota</taxon>
        <taxon>Saccharomycotina</taxon>
        <taxon>Pichiomycetes</taxon>
        <taxon>Debaryomycetaceae</taxon>
        <taxon>Candida/Lodderomyces clade</taxon>
        <taxon>Lodderomyces</taxon>
    </lineage>
</organism>
<dbReference type="EMBL" id="OZ022411">
    <property type="protein sequence ID" value="CAK9441740.1"/>
    <property type="molecule type" value="Genomic_DNA"/>
</dbReference>
<dbReference type="GeneID" id="92210804"/>
<evidence type="ECO:0008006" key="4">
    <source>
        <dbReference type="Google" id="ProtNLM"/>
    </source>
</evidence>
<dbReference type="CDD" id="cd10216">
    <property type="entry name" value="ASKHA_NBD_Arp1"/>
    <property type="match status" value="1"/>
</dbReference>
<dbReference type="RefSeq" id="XP_066832546.1">
    <property type="nucleotide sequence ID" value="XM_066975959.1"/>
</dbReference>
<dbReference type="PRINTS" id="PR00190">
    <property type="entry name" value="ACTIN"/>
</dbReference>
<dbReference type="InterPro" id="IPR020902">
    <property type="entry name" value="Actin/actin-like_CS"/>
</dbReference>
<name>A0ABP0ZTB9_9ASCO</name>
<protein>
    <recommendedName>
        <fullName evidence="4">Actin</fullName>
    </recommendedName>
</protein>
<evidence type="ECO:0000313" key="2">
    <source>
        <dbReference type="EMBL" id="CAK9441740.1"/>
    </source>
</evidence>
<dbReference type="SUPFAM" id="SSF53067">
    <property type="entry name" value="Actin-like ATPase domain"/>
    <property type="match status" value="2"/>
</dbReference>
<dbReference type="PANTHER" id="PTHR11937">
    <property type="entry name" value="ACTIN"/>
    <property type="match status" value="1"/>
</dbReference>
<dbReference type="Gene3D" id="3.90.640.10">
    <property type="entry name" value="Actin, Chain A, domain 4"/>
    <property type="match status" value="1"/>
</dbReference>
<dbReference type="Proteomes" id="UP001497383">
    <property type="component" value="Chromosome 7"/>
</dbReference>
<dbReference type="InterPro" id="IPR004000">
    <property type="entry name" value="Actin"/>
</dbReference>
<dbReference type="InterPro" id="IPR043129">
    <property type="entry name" value="ATPase_NBD"/>
</dbReference>
<dbReference type="Pfam" id="PF00022">
    <property type="entry name" value="Actin"/>
    <property type="match status" value="1"/>
</dbReference>
<proteinExistence type="inferred from homology"/>